<name>A0A4D9DPP4_9SAUR</name>
<reference evidence="2 3" key="2">
    <citation type="submission" date="2019-04" db="EMBL/GenBank/DDBJ databases">
        <title>The genome sequence of big-headed turtle.</title>
        <authorList>
            <person name="Gong S."/>
        </authorList>
    </citation>
    <scope>NUCLEOTIDE SEQUENCE [LARGE SCALE GENOMIC DNA]</scope>
    <source>
        <strain evidence="2">DO16091913</strain>
        <tissue evidence="2">Muscle</tissue>
    </source>
</reference>
<protein>
    <submittedName>
        <fullName evidence="2">Uncharacterized protein</fullName>
    </submittedName>
</protein>
<feature type="compositionally biased region" description="Gly residues" evidence="1">
    <location>
        <begin position="204"/>
        <end position="220"/>
    </location>
</feature>
<dbReference type="AlphaFoldDB" id="A0A4D9DPP4"/>
<accession>A0A4D9DPP4</accession>
<gene>
    <name evidence="2" type="ORF">DR999_PMT19718</name>
</gene>
<evidence type="ECO:0000313" key="3">
    <source>
        <dbReference type="Proteomes" id="UP000297703"/>
    </source>
</evidence>
<dbReference type="EMBL" id="QXTE01000406">
    <property type="protein sequence ID" value="TFJ98357.1"/>
    <property type="molecule type" value="Genomic_DNA"/>
</dbReference>
<evidence type="ECO:0000256" key="1">
    <source>
        <dbReference type="SAM" id="MobiDB-lite"/>
    </source>
</evidence>
<feature type="compositionally biased region" description="Pro residues" evidence="1">
    <location>
        <begin position="255"/>
        <end position="273"/>
    </location>
</feature>
<reference evidence="2 3" key="1">
    <citation type="submission" date="2019-04" db="EMBL/GenBank/DDBJ databases">
        <title>Draft genome of the big-headed turtle Platysternon megacephalum.</title>
        <authorList>
            <person name="Gong S."/>
        </authorList>
    </citation>
    <scope>NUCLEOTIDE SEQUENCE [LARGE SCALE GENOMIC DNA]</scope>
    <source>
        <strain evidence="2">DO16091913</strain>
        <tissue evidence="2">Muscle</tissue>
    </source>
</reference>
<dbReference type="STRING" id="55544.A0A4D9DPP4"/>
<evidence type="ECO:0000313" key="2">
    <source>
        <dbReference type="EMBL" id="TFJ98357.1"/>
    </source>
</evidence>
<sequence length="390" mass="39593">MELGQPVGLDSSMLGAGVSGCTHAPKGSRAGPSPGGQRRGPSPGGQRRGPSPGGPSPSSETNRKRWWEMGQVLESPRKVPGPGRGLAMRRENRLSHWTGSSRGWRLEGPFPKAGGSPPQSLGPQAPSPPETPSRAPHARPPRDRAATASSGQEPGRAISRSAPGLLITPPLPPSTRVSFPRRAGRQCPPPCSCPCSSGASAALRGGGAGPRGLAGGGGSPHTGRPHCAGASLWPGRPPPAQPSPAGRRAREGPGLCPPSPEPGALPQAPPPPSRVRSAPPGPARHGAQCPLRSAPAGGARARAGHCARDAKARRGSGAPGSVQSPAPSGDPPACPERSGGPGPALTMTQQWPGSHVSLRDEVSGAVTQRQLGKGQRDKQRPAQPPHHSCY</sequence>
<feature type="compositionally biased region" description="Gly residues" evidence="1">
    <location>
        <begin position="33"/>
        <end position="47"/>
    </location>
</feature>
<organism evidence="2 3">
    <name type="scientific">Platysternon megacephalum</name>
    <name type="common">big-headed turtle</name>
    <dbReference type="NCBI Taxonomy" id="55544"/>
    <lineage>
        <taxon>Eukaryota</taxon>
        <taxon>Metazoa</taxon>
        <taxon>Chordata</taxon>
        <taxon>Craniata</taxon>
        <taxon>Vertebrata</taxon>
        <taxon>Euteleostomi</taxon>
        <taxon>Archelosauria</taxon>
        <taxon>Testudinata</taxon>
        <taxon>Testudines</taxon>
        <taxon>Cryptodira</taxon>
        <taxon>Durocryptodira</taxon>
        <taxon>Testudinoidea</taxon>
        <taxon>Platysternidae</taxon>
        <taxon>Platysternon</taxon>
    </lineage>
</organism>
<comment type="caution">
    <text evidence="2">The sequence shown here is derived from an EMBL/GenBank/DDBJ whole genome shotgun (WGS) entry which is preliminary data.</text>
</comment>
<feature type="region of interest" description="Disordered" evidence="1">
    <location>
        <begin position="1"/>
        <end position="390"/>
    </location>
</feature>
<proteinExistence type="predicted"/>
<dbReference type="Proteomes" id="UP000297703">
    <property type="component" value="Unassembled WGS sequence"/>
</dbReference>
<keyword evidence="3" id="KW-1185">Reference proteome</keyword>